<evidence type="ECO:0000256" key="2">
    <source>
        <dbReference type="ARBA" id="ARBA00010790"/>
    </source>
</evidence>
<dbReference type="Pfam" id="PF05199">
    <property type="entry name" value="GMC_oxred_C"/>
    <property type="match status" value="1"/>
</dbReference>
<evidence type="ECO:0000259" key="6">
    <source>
        <dbReference type="PROSITE" id="PS00623"/>
    </source>
</evidence>
<comment type="caution">
    <text evidence="8">The sequence shown here is derived from an EMBL/GenBank/DDBJ whole genome shotgun (WGS) entry which is preliminary data.</text>
</comment>
<sequence>MGGYDYVIVGAGSAGCVLAARLSEDPEARVAVVEAGGPDNAEEILVPAALARQFKGEFDWDLDSEPEPGLGGRRAYLPRGRTLGGSSSMNAMIYVRGHPADYDAWAADGASGWSHADVLPYFLRAEDNERGAGDHHGVGGPLTVSDGRSNHPLASAFLDAAEQAGYRRNADFNGDTQEGMGRYQLTQRGGLRCSAAVAYLHPAMERPNLTVLPWTRALRVRCEGGRANAVEVTRYGEVEVLTAEREVILAAGAYESPKLLMLSGIGPADQLRDLDIDVLADLPVGEGLQDHCMAPLNWRTDTESLMAAASNPDSVTLLESEGRGPLTSNIAEAGGFAHSRPGLPAPDLQFHMTPTLYHQEGLGATVDHGFAIGPCVLAPTSRGRVTLRSSIPGAAPRVLHNYLATEEDRAALVSGVRIALDIAGREAMAAVTTGPFDLPESDSQTDILGWAAARAMTLYHPTSTCGIGSVVDPDLRVRGIAGLRVADASVFPSVPRGNTNAPTIMAGEKAADLIRG</sequence>
<dbReference type="PANTHER" id="PTHR11552">
    <property type="entry name" value="GLUCOSE-METHANOL-CHOLINE GMC OXIDOREDUCTASE"/>
    <property type="match status" value="1"/>
</dbReference>
<dbReference type="SUPFAM" id="SSF54373">
    <property type="entry name" value="FAD-linked reductases, C-terminal domain"/>
    <property type="match status" value="1"/>
</dbReference>
<dbReference type="GO" id="GO:0016614">
    <property type="term" value="F:oxidoreductase activity, acting on CH-OH group of donors"/>
    <property type="evidence" value="ECO:0007669"/>
    <property type="project" value="InterPro"/>
</dbReference>
<dbReference type="RefSeq" id="WP_123200485.1">
    <property type="nucleotide sequence ID" value="NZ_RJMB01000005.1"/>
</dbReference>
<name>A0A3N0ECY3_9ACTN</name>
<dbReference type="GO" id="GO:0050660">
    <property type="term" value="F:flavin adenine dinucleotide binding"/>
    <property type="evidence" value="ECO:0007669"/>
    <property type="project" value="InterPro"/>
</dbReference>
<evidence type="ECO:0000256" key="5">
    <source>
        <dbReference type="RuleBase" id="RU003968"/>
    </source>
</evidence>
<evidence type="ECO:0000313" key="9">
    <source>
        <dbReference type="Proteomes" id="UP000269198"/>
    </source>
</evidence>
<comment type="similarity">
    <text evidence="2 5">Belongs to the GMC oxidoreductase family.</text>
</comment>
<dbReference type="Gene3D" id="3.50.50.60">
    <property type="entry name" value="FAD/NAD(P)-binding domain"/>
    <property type="match status" value="1"/>
</dbReference>
<evidence type="ECO:0000256" key="4">
    <source>
        <dbReference type="ARBA" id="ARBA00022827"/>
    </source>
</evidence>
<keyword evidence="9" id="KW-1185">Reference proteome</keyword>
<evidence type="ECO:0000256" key="3">
    <source>
        <dbReference type="ARBA" id="ARBA00022630"/>
    </source>
</evidence>
<organism evidence="8 9">
    <name type="scientific">Halostreptopolyspora alba</name>
    <dbReference type="NCBI Taxonomy" id="2487137"/>
    <lineage>
        <taxon>Bacteria</taxon>
        <taxon>Bacillati</taxon>
        <taxon>Actinomycetota</taxon>
        <taxon>Actinomycetes</taxon>
        <taxon>Streptosporangiales</taxon>
        <taxon>Nocardiopsidaceae</taxon>
        <taxon>Halostreptopolyspora</taxon>
    </lineage>
</organism>
<dbReference type="EMBL" id="RJMB01000005">
    <property type="protein sequence ID" value="RNL85706.1"/>
    <property type="molecule type" value="Genomic_DNA"/>
</dbReference>
<dbReference type="SUPFAM" id="SSF51905">
    <property type="entry name" value="FAD/NAD(P)-binding domain"/>
    <property type="match status" value="1"/>
</dbReference>
<feature type="domain" description="Glucose-methanol-choline oxidoreductase N-terminal" evidence="7">
    <location>
        <begin position="252"/>
        <end position="266"/>
    </location>
</feature>
<evidence type="ECO:0000259" key="7">
    <source>
        <dbReference type="PROSITE" id="PS00624"/>
    </source>
</evidence>
<dbReference type="AlphaFoldDB" id="A0A3N0ECY3"/>
<protein>
    <submittedName>
        <fullName evidence="8">Choline dehydrogenase</fullName>
    </submittedName>
</protein>
<gene>
    <name evidence="8" type="ORF">EFW17_06970</name>
</gene>
<dbReference type="InterPro" id="IPR012132">
    <property type="entry name" value="GMC_OxRdtase"/>
</dbReference>
<evidence type="ECO:0000256" key="1">
    <source>
        <dbReference type="ARBA" id="ARBA00001974"/>
    </source>
</evidence>
<evidence type="ECO:0000313" key="8">
    <source>
        <dbReference type="EMBL" id="RNL85706.1"/>
    </source>
</evidence>
<keyword evidence="3 5" id="KW-0285">Flavoprotein</keyword>
<feature type="domain" description="Glucose-methanol-choline oxidoreductase N-terminal" evidence="6">
    <location>
        <begin position="80"/>
        <end position="103"/>
    </location>
</feature>
<dbReference type="Proteomes" id="UP000269198">
    <property type="component" value="Unassembled WGS sequence"/>
</dbReference>
<dbReference type="Pfam" id="PF00732">
    <property type="entry name" value="GMC_oxred_N"/>
    <property type="match status" value="1"/>
</dbReference>
<reference evidence="8 9" key="1">
    <citation type="submission" date="2018-11" db="EMBL/GenBank/DDBJ databases">
        <title>The genome draft of YIM 96095.</title>
        <authorList>
            <person name="Tang S.-K."/>
            <person name="Chunyu W.-X."/>
            <person name="Feng Y.-Z."/>
        </authorList>
    </citation>
    <scope>NUCLEOTIDE SEQUENCE [LARGE SCALE GENOMIC DNA]</scope>
    <source>
        <strain evidence="8 9">YIM 96095</strain>
    </source>
</reference>
<dbReference type="Gene3D" id="3.30.560.10">
    <property type="entry name" value="Glucose Oxidase, domain 3"/>
    <property type="match status" value="1"/>
</dbReference>
<dbReference type="InterPro" id="IPR007867">
    <property type="entry name" value="GMC_OxRtase_C"/>
</dbReference>
<dbReference type="PANTHER" id="PTHR11552:SF147">
    <property type="entry name" value="CHOLINE DEHYDROGENASE, MITOCHONDRIAL"/>
    <property type="match status" value="1"/>
</dbReference>
<dbReference type="InterPro" id="IPR000172">
    <property type="entry name" value="GMC_OxRdtase_N"/>
</dbReference>
<accession>A0A3N0ECY3</accession>
<dbReference type="OrthoDB" id="9785276at2"/>
<dbReference type="InterPro" id="IPR036188">
    <property type="entry name" value="FAD/NAD-bd_sf"/>
</dbReference>
<dbReference type="PROSITE" id="PS00624">
    <property type="entry name" value="GMC_OXRED_2"/>
    <property type="match status" value="1"/>
</dbReference>
<proteinExistence type="inferred from homology"/>
<dbReference type="PROSITE" id="PS00623">
    <property type="entry name" value="GMC_OXRED_1"/>
    <property type="match status" value="1"/>
</dbReference>
<comment type="cofactor">
    <cofactor evidence="1">
        <name>FAD</name>
        <dbReference type="ChEBI" id="CHEBI:57692"/>
    </cofactor>
</comment>
<keyword evidence="4 5" id="KW-0274">FAD</keyword>
<dbReference type="PIRSF" id="PIRSF000137">
    <property type="entry name" value="Alcohol_oxidase"/>
    <property type="match status" value="1"/>
</dbReference>